<gene>
    <name evidence="1" type="ORF">UW44_C0005G0017</name>
</gene>
<reference evidence="1 2" key="1">
    <citation type="journal article" date="2015" name="Nature">
        <title>rRNA introns, odd ribosomes, and small enigmatic genomes across a large radiation of phyla.</title>
        <authorList>
            <person name="Brown C.T."/>
            <person name="Hug L.A."/>
            <person name="Thomas B.C."/>
            <person name="Sharon I."/>
            <person name="Castelle C.J."/>
            <person name="Singh A."/>
            <person name="Wilkins M.J."/>
            <person name="Williams K.H."/>
            <person name="Banfield J.F."/>
        </authorList>
    </citation>
    <scope>NUCLEOTIDE SEQUENCE [LARGE SCALE GENOMIC DNA]</scope>
</reference>
<dbReference type="Proteomes" id="UP000034006">
    <property type="component" value="Unassembled WGS sequence"/>
</dbReference>
<evidence type="ECO:0000313" key="2">
    <source>
        <dbReference type="Proteomes" id="UP000034006"/>
    </source>
</evidence>
<protein>
    <submittedName>
        <fullName evidence="1">Uncharacterized protein</fullName>
    </submittedName>
</protein>
<sequence>MGGSFSKPVSSAKDSDVDLKTINEKLDKILGLLSPSVPKVASKELTAKILDEIDSNLEKTPSIGKKKTKKVAKKSV</sequence>
<proteinExistence type="predicted"/>
<dbReference type="AlphaFoldDB" id="A0A0G1HYE0"/>
<organism evidence="1 2">
    <name type="scientific">Candidatus Collierbacteria bacterium GW2011_GWB2_44_22</name>
    <dbReference type="NCBI Taxonomy" id="1618387"/>
    <lineage>
        <taxon>Bacteria</taxon>
        <taxon>Candidatus Collieribacteriota</taxon>
    </lineage>
</organism>
<dbReference type="EMBL" id="LCIH01000005">
    <property type="protein sequence ID" value="KKT51975.1"/>
    <property type="molecule type" value="Genomic_DNA"/>
</dbReference>
<evidence type="ECO:0000313" key="1">
    <source>
        <dbReference type="EMBL" id="KKT51975.1"/>
    </source>
</evidence>
<accession>A0A0G1HYE0</accession>
<name>A0A0G1HYE0_9BACT</name>
<comment type="caution">
    <text evidence="1">The sequence shown here is derived from an EMBL/GenBank/DDBJ whole genome shotgun (WGS) entry which is preliminary data.</text>
</comment>